<dbReference type="AlphaFoldDB" id="A0AAV5ADL3"/>
<accession>A0AAV5ADL3</accession>
<sequence length="393" mass="43199">MTFNSNSNLSTNSDDPNSINFGEYNWQAPAGLISSFNEERVIPLQVLQAYFPSLFENRNPNVNSPGDLSWRRAQASYQPPNNRSRSFSGSNGDVNSNAHNGSTGGNQWSNGQVQNALNYGVNQPSRLEQAPTAQYPNRYPHSDYIFTDGSGVNTSFQNQNIRSNEVSVNLSTVNSPAYQHFVPNTSTLFPGPRTNTAVNQNPQTFGNVNARVVNTDSIYSNHAIPFWSLPNNGPQSASVPNPYSTVPVGVGPQVVQNMHTYEGGSGMTSALMNVKSTSTSSFYPPPADPISKITDNELGLYEQVGEIWKCRYEGCGKVIEGGKRSQTRHAGVHAKGEWKLVETGALKLEDAIAIPKAKLSRYECKSLGKEEVEYVRKVEVEEYLIQEDFTDVV</sequence>
<keyword evidence="3" id="KW-1185">Reference proteome</keyword>
<comment type="caution">
    <text evidence="2">The sequence shown here is derived from an EMBL/GenBank/DDBJ whole genome shotgun (WGS) entry which is preliminary data.</text>
</comment>
<name>A0AAV5ADL3_9AGAM</name>
<reference evidence="2" key="1">
    <citation type="submission" date="2021-10" db="EMBL/GenBank/DDBJ databases">
        <title>De novo Genome Assembly of Clathrus columnatus (Basidiomycota, Fungi) Using Illumina and Nanopore Sequence Data.</title>
        <authorList>
            <person name="Ogiso-Tanaka E."/>
            <person name="Itagaki H."/>
            <person name="Hosoya T."/>
            <person name="Hosaka K."/>
        </authorList>
    </citation>
    <scope>NUCLEOTIDE SEQUENCE</scope>
    <source>
        <strain evidence="2">MO-923</strain>
    </source>
</reference>
<dbReference type="EMBL" id="BPWL01000005">
    <property type="protein sequence ID" value="GJJ10794.1"/>
    <property type="molecule type" value="Genomic_DNA"/>
</dbReference>
<evidence type="ECO:0000256" key="1">
    <source>
        <dbReference type="SAM" id="MobiDB-lite"/>
    </source>
</evidence>
<evidence type="ECO:0008006" key="4">
    <source>
        <dbReference type="Google" id="ProtNLM"/>
    </source>
</evidence>
<protein>
    <recommendedName>
        <fullName evidence="4">C2H2-type domain-containing protein</fullName>
    </recommendedName>
</protein>
<organism evidence="2 3">
    <name type="scientific">Clathrus columnatus</name>
    <dbReference type="NCBI Taxonomy" id="1419009"/>
    <lineage>
        <taxon>Eukaryota</taxon>
        <taxon>Fungi</taxon>
        <taxon>Dikarya</taxon>
        <taxon>Basidiomycota</taxon>
        <taxon>Agaricomycotina</taxon>
        <taxon>Agaricomycetes</taxon>
        <taxon>Phallomycetidae</taxon>
        <taxon>Phallales</taxon>
        <taxon>Clathraceae</taxon>
        <taxon>Clathrus</taxon>
    </lineage>
</organism>
<feature type="compositionally biased region" description="Polar residues" evidence="1">
    <location>
        <begin position="93"/>
        <end position="112"/>
    </location>
</feature>
<feature type="compositionally biased region" description="Low complexity" evidence="1">
    <location>
        <begin position="81"/>
        <end position="92"/>
    </location>
</feature>
<dbReference type="Proteomes" id="UP001050691">
    <property type="component" value="Unassembled WGS sequence"/>
</dbReference>
<evidence type="ECO:0000313" key="2">
    <source>
        <dbReference type="EMBL" id="GJJ10794.1"/>
    </source>
</evidence>
<gene>
    <name evidence="2" type="ORF">Clacol_005022</name>
</gene>
<feature type="region of interest" description="Disordered" evidence="1">
    <location>
        <begin position="73"/>
        <end position="112"/>
    </location>
</feature>
<proteinExistence type="predicted"/>
<evidence type="ECO:0000313" key="3">
    <source>
        <dbReference type="Proteomes" id="UP001050691"/>
    </source>
</evidence>